<feature type="domain" description="T-SNARE coiled-coil homology" evidence="10">
    <location>
        <begin position="118"/>
        <end position="180"/>
    </location>
</feature>
<dbReference type="InterPro" id="IPR044766">
    <property type="entry name" value="NPSN/SNAP25-like_N_SNARE"/>
</dbReference>
<keyword evidence="2" id="KW-0813">Transport</keyword>
<dbReference type="Proteomes" id="UP000039324">
    <property type="component" value="Unassembled WGS sequence"/>
</dbReference>
<dbReference type="PANTHER" id="PTHR21230">
    <property type="entry name" value="VESICLE TRANSPORT V-SNARE PROTEIN VTI1-RELATED"/>
    <property type="match status" value="1"/>
</dbReference>
<dbReference type="EMBL" id="OVEO01000002">
    <property type="protein sequence ID" value="SPQ93766.1"/>
    <property type="molecule type" value="Genomic_DNA"/>
</dbReference>
<dbReference type="PROSITE" id="PS50192">
    <property type="entry name" value="T_SNARE"/>
    <property type="match status" value="1"/>
</dbReference>
<dbReference type="Pfam" id="PF12352">
    <property type="entry name" value="V-SNARE_C"/>
    <property type="match status" value="1"/>
</dbReference>
<feature type="transmembrane region" description="Helical" evidence="9">
    <location>
        <begin position="189"/>
        <end position="211"/>
    </location>
</feature>
<sequence length="220" mass="25281">MAELPLRHRELQESLQAIRAQLDGVSTMKKADQKTQAVVELDEKVSKAKRDLRMVEMEIRGLDTDQRTIWKGRIKNEVGMLKDITRDLEWARGTEGVSIEKPKDPLTVTEDDLLKHGKNLMQETTESADTAIRILEDTKITGLETAAKLKAQTEQLNRIHDEAFEIDDTLTRATFIVRRMLRRTATDKYIWCISLLILLCIIAIIAMRIVLHQQNRMTFG</sequence>
<name>A0A0G4IZT4_PLABS</name>
<keyword evidence="7 9" id="KW-0472">Membrane</keyword>
<dbReference type="Gene3D" id="1.20.58.400">
    <property type="entry name" value="t-snare proteins"/>
    <property type="match status" value="1"/>
</dbReference>
<dbReference type="GO" id="GO:0005484">
    <property type="term" value="F:SNAP receptor activity"/>
    <property type="evidence" value="ECO:0007669"/>
    <property type="project" value="InterPro"/>
</dbReference>
<dbReference type="Proteomes" id="UP000290189">
    <property type="component" value="Unassembled WGS sequence"/>
</dbReference>
<reference evidence="12 14" key="2">
    <citation type="submission" date="2018-03" db="EMBL/GenBank/DDBJ databases">
        <authorList>
            <person name="Fogelqvist J."/>
        </authorList>
    </citation>
    <scope>NUCLEOTIDE SEQUENCE [LARGE SCALE GENOMIC DNA]</scope>
</reference>
<keyword evidence="3 9" id="KW-0812">Transmembrane</keyword>
<reference evidence="11 13" key="1">
    <citation type="submission" date="2015-02" db="EMBL/GenBank/DDBJ databases">
        <authorList>
            <person name="Chooi Y.-H."/>
        </authorList>
    </citation>
    <scope>NUCLEOTIDE SEQUENCE [LARGE SCALE GENOMIC DNA]</scope>
    <source>
        <strain evidence="11">E3</strain>
    </source>
</reference>
<evidence type="ECO:0000313" key="12">
    <source>
        <dbReference type="EMBL" id="SPQ93766.1"/>
    </source>
</evidence>
<dbReference type="GO" id="GO:0005794">
    <property type="term" value="C:Golgi apparatus"/>
    <property type="evidence" value="ECO:0007669"/>
    <property type="project" value="TreeGrafter"/>
</dbReference>
<evidence type="ECO:0000256" key="9">
    <source>
        <dbReference type="SAM" id="Phobius"/>
    </source>
</evidence>
<comment type="subcellular location">
    <subcellularLocation>
        <location evidence="1">Membrane</location>
        <topology evidence="1">Single-pass type IV membrane protein</topology>
    </subcellularLocation>
</comment>
<evidence type="ECO:0000256" key="3">
    <source>
        <dbReference type="ARBA" id="ARBA00022692"/>
    </source>
</evidence>
<evidence type="ECO:0000313" key="11">
    <source>
        <dbReference type="EMBL" id="CEP00752.1"/>
    </source>
</evidence>
<keyword evidence="4" id="KW-0653">Protein transport</keyword>
<evidence type="ECO:0000256" key="1">
    <source>
        <dbReference type="ARBA" id="ARBA00004211"/>
    </source>
</evidence>
<dbReference type="PANTHER" id="PTHR21230:SF79">
    <property type="entry name" value="T-SNARE COILED-COIL HOMOLOGY DOMAIN-CONTAINING PROTEIN"/>
    <property type="match status" value="1"/>
</dbReference>
<organism evidence="11 13">
    <name type="scientific">Plasmodiophora brassicae</name>
    <name type="common">Clubroot disease agent</name>
    <dbReference type="NCBI Taxonomy" id="37360"/>
    <lineage>
        <taxon>Eukaryota</taxon>
        <taxon>Sar</taxon>
        <taxon>Rhizaria</taxon>
        <taxon>Endomyxa</taxon>
        <taxon>Phytomyxea</taxon>
        <taxon>Plasmodiophorida</taxon>
        <taxon>Plasmodiophoridae</taxon>
        <taxon>Plasmodiophora</taxon>
    </lineage>
</organism>
<accession>A0A0G4IZT4</accession>
<evidence type="ECO:0000256" key="5">
    <source>
        <dbReference type="ARBA" id="ARBA00022989"/>
    </source>
</evidence>
<evidence type="ECO:0000256" key="8">
    <source>
        <dbReference type="SAM" id="Coils"/>
    </source>
</evidence>
<dbReference type="GO" id="GO:0012507">
    <property type="term" value="C:ER to Golgi transport vesicle membrane"/>
    <property type="evidence" value="ECO:0007669"/>
    <property type="project" value="TreeGrafter"/>
</dbReference>
<dbReference type="EMBL" id="CDSF01000101">
    <property type="protein sequence ID" value="CEP00752.1"/>
    <property type="molecule type" value="Genomic_DNA"/>
</dbReference>
<dbReference type="STRING" id="37360.A0A0G4IZT4"/>
<dbReference type="GO" id="GO:0031201">
    <property type="term" value="C:SNARE complex"/>
    <property type="evidence" value="ECO:0007669"/>
    <property type="project" value="InterPro"/>
</dbReference>
<evidence type="ECO:0000259" key="10">
    <source>
        <dbReference type="PROSITE" id="PS50192"/>
    </source>
</evidence>
<gene>
    <name evidence="11" type="ORF">PBRA_001806</name>
    <name evidence="12" type="ORF">PLBR_LOCUS981</name>
</gene>
<evidence type="ECO:0000313" key="13">
    <source>
        <dbReference type="Proteomes" id="UP000039324"/>
    </source>
</evidence>
<dbReference type="Gene3D" id="1.20.5.110">
    <property type="match status" value="1"/>
</dbReference>
<dbReference type="AlphaFoldDB" id="A0A0G4IZT4"/>
<dbReference type="InterPro" id="IPR000727">
    <property type="entry name" value="T_SNARE_dom"/>
</dbReference>
<dbReference type="GO" id="GO:0006906">
    <property type="term" value="P:vesicle fusion"/>
    <property type="evidence" value="ECO:0007669"/>
    <property type="project" value="TreeGrafter"/>
</dbReference>
<dbReference type="GO" id="GO:0000149">
    <property type="term" value="F:SNARE binding"/>
    <property type="evidence" value="ECO:0007669"/>
    <property type="project" value="TreeGrafter"/>
</dbReference>
<geneLocation type="mitochondrion" evidence="12"/>
<protein>
    <recommendedName>
        <fullName evidence="10">t-SNARE coiled-coil homology domain-containing protein</fullName>
    </recommendedName>
</protein>
<dbReference type="GO" id="GO:0005789">
    <property type="term" value="C:endoplasmic reticulum membrane"/>
    <property type="evidence" value="ECO:0007669"/>
    <property type="project" value="TreeGrafter"/>
</dbReference>
<dbReference type="InterPro" id="IPR038407">
    <property type="entry name" value="v-SNARE_N_sf"/>
</dbReference>
<dbReference type="SMART" id="SM00397">
    <property type="entry name" value="t_SNARE"/>
    <property type="match status" value="1"/>
</dbReference>
<feature type="coiled-coil region" evidence="8">
    <location>
        <begin position="31"/>
        <end position="58"/>
    </location>
</feature>
<keyword evidence="13" id="KW-1185">Reference proteome</keyword>
<proteinExistence type="predicted"/>
<evidence type="ECO:0000256" key="2">
    <source>
        <dbReference type="ARBA" id="ARBA00022448"/>
    </source>
</evidence>
<keyword evidence="5 9" id="KW-1133">Transmembrane helix</keyword>
<dbReference type="SUPFAM" id="SSF58038">
    <property type="entry name" value="SNARE fusion complex"/>
    <property type="match status" value="1"/>
</dbReference>
<keyword evidence="6 8" id="KW-0175">Coiled coil</keyword>
<keyword evidence="12" id="KW-0496">Mitochondrion</keyword>
<evidence type="ECO:0000256" key="6">
    <source>
        <dbReference type="ARBA" id="ARBA00023054"/>
    </source>
</evidence>
<dbReference type="GO" id="GO:0015031">
    <property type="term" value="P:protein transport"/>
    <property type="evidence" value="ECO:0007669"/>
    <property type="project" value="UniProtKB-KW"/>
</dbReference>
<dbReference type="OrthoDB" id="19261at2759"/>
<dbReference type="OMA" id="MACNIPM"/>
<dbReference type="GO" id="GO:0031902">
    <property type="term" value="C:late endosome membrane"/>
    <property type="evidence" value="ECO:0007669"/>
    <property type="project" value="TreeGrafter"/>
</dbReference>
<evidence type="ECO:0000313" key="14">
    <source>
        <dbReference type="Proteomes" id="UP000290189"/>
    </source>
</evidence>
<evidence type="ECO:0000256" key="4">
    <source>
        <dbReference type="ARBA" id="ARBA00022927"/>
    </source>
</evidence>
<evidence type="ECO:0000256" key="7">
    <source>
        <dbReference type="ARBA" id="ARBA00023136"/>
    </source>
</evidence>
<dbReference type="SUPFAM" id="SSF47661">
    <property type="entry name" value="t-snare proteins"/>
    <property type="match status" value="1"/>
</dbReference>
<dbReference type="CDD" id="cd15861">
    <property type="entry name" value="SNARE_SNAP25N_23N_29N_SEC9N"/>
    <property type="match status" value="1"/>
</dbReference>
<dbReference type="InterPro" id="IPR010989">
    <property type="entry name" value="SNARE"/>
</dbReference>